<keyword evidence="1" id="KW-0732">Signal</keyword>
<dbReference type="Pfam" id="PF13435">
    <property type="entry name" value="Cytochrome_C554"/>
    <property type="match status" value="1"/>
</dbReference>
<comment type="caution">
    <text evidence="3">The sequence shown here is derived from an EMBL/GenBank/DDBJ whole genome shotgun (WGS) entry which is preliminary data.</text>
</comment>
<proteinExistence type="predicted"/>
<dbReference type="InterPro" id="IPR036280">
    <property type="entry name" value="Multihaem_cyt_sf"/>
</dbReference>
<evidence type="ECO:0000313" key="3">
    <source>
        <dbReference type="EMBL" id="MBU2690696.1"/>
    </source>
</evidence>
<dbReference type="Gene3D" id="1.10.1130.10">
    <property type="entry name" value="Flavocytochrome C3, Chain A"/>
    <property type="match status" value="1"/>
</dbReference>
<evidence type="ECO:0000313" key="4">
    <source>
        <dbReference type="Proteomes" id="UP000777784"/>
    </source>
</evidence>
<reference evidence="3" key="1">
    <citation type="submission" date="2021-05" db="EMBL/GenBank/DDBJ databases">
        <title>Energy efficiency and biological interactions define the core microbiome of deep oligotrophic groundwater.</title>
        <authorList>
            <person name="Mehrshad M."/>
            <person name="Lopez-Fernandez M."/>
            <person name="Bell E."/>
            <person name="Bernier-Latmani R."/>
            <person name="Bertilsson S."/>
            <person name="Dopson M."/>
        </authorList>
    </citation>
    <scope>NUCLEOTIDE SEQUENCE</scope>
    <source>
        <strain evidence="3">Modern_marine.mb.64</strain>
    </source>
</reference>
<dbReference type="SUPFAM" id="SSF48695">
    <property type="entry name" value="Multiheme cytochromes"/>
    <property type="match status" value="1"/>
</dbReference>
<dbReference type="InterPro" id="IPR023155">
    <property type="entry name" value="Cyt_c-552/4"/>
</dbReference>
<dbReference type="InterPro" id="IPR051829">
    <property type="entry name" value="Multiheme_Cytochr_ET"/>
</dbReference>
<feature type="domain" description="Cytochrome c-552/4" evidence="2">
    <location>
        <begin position="59"/>
        <end position="131"/>
    </location>
</feature>
<evidence type="ECO:0000256" key="1">
    <source>
        <dbReference type="ARBA" id="ARBA00022729"/>
    </source>
</evidence>
<name>A0A948RUC1_UNCEI</name>
<gene>
    <name evidence="3" type="ORF">KJ970_07180</name>
</gene>
<dbReference type="EMBL" id="JAHJDP010000034">
    <property type="protein sequence ID" value="MBU2690696.1"/>
    <property type="molecule type" value="Genomic_DNA"/>
</dbReference>
<evidence type="ECO:0000259" key="2">
    <source>
        <dbReference type="Pfam" id="PF13435"/>
    </source>
</evidence>
<dbReference type="AlphaFoldDB" id="A0A948RUC1"/>
<accession>A0A948RUC1</accession>
<sequence>MKGFRILGSVVLFLAILGLFLWTSSGVKAGDEIKAGEEVKAAEGVKAAEAAFTYIGSEKCKMCHKGETKGAIFEKWLETPHAKAFENLPAASQKDEKCLVCHTTAFGAGGYVVGAEGAEAFAGVGCEACHGPGSEYKSMKIMKDRALALKAGMIVPTAKECAACHTAEIPKACWGGAEAAPKFDFAVASKAIAHSIPK</sequence>
<protein>
    <submittedName>
        <fullName evidence="3">Cytochrome c family protein</fullName>
    </submittedName>
</protein>
<dbReference type="PANTHER" id="PTHR35038">
    <property type="entry name" value="DISSIMILATORY SULFITE REDUCTASE SIRA"/>
    <property type="match status" value="1"/>
</dbReference>
<dbReference type="Proteomes" id="UP000777784">
    <property type="component" value="Unassembled WGS sequence"/>
</dbReference>
<organism evidence="3 4">
    <name type="scientific">Eiseniibacteriota bacterium</name>
    <dbReference type="NCBI Taxonomy" id="2212470"/>
    <lineage>
        <taxon>Bacteria</taxon>
        <taxon>Candidatus Eiseniibacteriota</taxon>
    </lineage>
</organism>